<feature type="compositionally biased region" description="Basic and acidic residues" evidence="2">
    <location>
        <begin position="17"/>
        <end position="31"/>
    </location>
</feature>
<name>A0A1V8YXW8_9ENTE</name>
<accession>A0A1V8YXW8</accession>
<organism evidence="3 4">
    <name type="scientific">Enterococcus villorum</name>
    <dbReference type="NCBI Taxonomy" id="112904"/>
    <lineage>
        <taxon>Bacteria</taxon>
        <taxon>Bacillati</taxon>
        <taxon>Bacillota</taxon>
        <taxon>Bacilli</taxon>
        <taxon>Lactobacillales</taxon>
        <taxon>Enterococcaceae</taxon>
        <taxon>Enterococcus</taxon>
    </lineage>
</organism>
<feature type="coiled-coil region" evidence="1">
    <location>
        <begin position="81"/>
        <end position="139"/>
    </location>
</feature>
<feature type="compositionally biased region" description="Basic and acidic residues" evidence="2">
    <location>
        <begin position="360"/>
        <end position="370"/>
    </location>
</feature>
<gene>
    <name evidence="3" type="ORF">BH747_06665</name>
</gene>
<sequence length="385" mass="45114">MARHREEEYQESIYTQPKDKPYSEKTLKEIDNEISQAVRRYDRSESKSDKKYLETLRERKAKMLDHNSNARKILSGREEKYLQEAQERAEKEEAIQRAKMKKIKEMAKNEPADKIEIIEKKINDNLKSIKGNLDKMEDNFSSKVKINENRTSSIFDLDEKIDKFKNLTKTIQSDKKEVDKLSEICQTKEHKLKSINKSLIKSFINLFTGEKKQLKSELNTYKPLLENATNSLNQSIASKEKLENKLPVILSVIKDHCAAITNQYVVYREEKLTQLQGLLQELESVSKQTKNTQIINKEKAEKIQNLEHKIDKITEKMDNLKVDFIYQVKNYQKFENSNLTKNGKKPIIYLTSKSQNQLNTDKETKNKDMNLSKSTSKKNHNETEL</sequence>
<evidence type="ECO:0000313" key="4">
    <source>
        <dbReference type="Proteomes" id="UP000192477"/>
    </source>
</evidence>
<dbReference type="AlphaFoldDB" id="A0A1V8YXW8"/>
<keyword evidence="1" id="KW-0175">Coiled coil</keyword>
<comment type="caution">
    <text evidence="3">The sequence shown here is derived from an EMBL/GenBank/DDBJ whole genome shotgun (WGS) entry which is preliminary data.</text>
</comment>
<evidence type="ECO:0000256" key="2">
    <source>
        <dbReference type="SAM" id="MobiDB-lite"/>
    </source>
</evidence>
<dbReference type="RefSeq" id="WP_081183520.1">
    <property type="nucleotide sequence ID" value="NZ_MJEA01000005.1"/>
</dbReference>
<feature type="coiled-coil region" evidence="1">
    <location>
        <begin position="225"/>
        <end position="323"/>
    </location>
</feature>
<reference evidence="3 4" key="1">
    <citation type="journal article" date="2017" name="BMC Microbiol.">
        <title>Comparative genomics of Enterococcus spp. isolated from bovine feces.</title>
        <authorList>
            <person name="Beukers A.G."/>
            <person name="Zaheer R."/>
            <person name="Goji N."/>
            <person name="Amoako K.K."/>
            <person name="Chaves A.V."/>
            <person name="Ward M.P."/>
            <person name="McAllister T.A."/>
        </authorList>
    </citation>
    <scope>NUCLEOTIDE SEQUENCE [LARGE SCALE GENOMIC DNA]</scope>
    <source>
        <strain evidence="3 4">F1129D 143</strain>
    </source>
</reference>
<feature type="region of interest" description="Disordered" evidence="2">
    <location>
        <begin position="357"/>
        <end position="385"/>
    </location>
</feature>
<evidence type="ECO:0000256" key="1">
    <source>
        <dbReference type="SAM" id="Coils"/>
    </source>
</evidence>
<evidence type="ECO:0000313" key="3">
    <source>
        <dbReference type="EMBL" id="OQO70380.1"/>
    </source>
</evidence>
<dbReference type="EMBL" id="MJEA01000005">
    <property type="protein sequence ID" value="OQO70380.1"/>
    <property type="molecule type" value="Genomic_DNA"/>
</dbReference>
<feature type="region of interest" description="Disordered" evidence="2">
    <location>
        <begin position="1"/>
        <end position="31"/>
    </location>
</feature>
<proteinExistence type="predicted"/>
<protein>
    <submittedName>
        <fullName evidence="3">Uncharacterized protein</fullName>
    </submittedName>
</protein>
<dbReference type="Proteomes" id="UP000192477">
    <property type="component" value="Unassembled WGS sequence"/>
</dbReference>